<dbReference type="Gene3D" id="3.40.1190.20">
    <property type="match status" value="1"/>
</dbReference>
<comment type="pathway">
    <text evidence="1">Cofactor biosynthesis; thiamine diphosphate biosynthesis.</text>
</comment>
<keyword evidence="4" id="KW-0808">Transferase</keyword>
<name>A0ABV7EMU6_9GAMM</name>
<dbReference type="GO" id="GO:0016301">
    <property type="term" value="F:kinase activity"/>
    <property type="evidence" value="ECO:0007669"/>
    <property type="project" value="UniProtKB-KW"/>
</dbReference>
<organism evidence="4 5">
    <name type="scientific">Salinisphaera aquimarina</name>
    <dbReference type="NCBI Taxonomy" id="2094031"/>
    <lineage>
        <taxon>Bacteria</taxon>
        <taxon>Pseudomonadati</taxon>
        <taxon>Pseudomonadota</taxon>
        <taxon>Gammaproteobacteria</taxon>
        <taxon>Salinisphaerales</taxon>
        <taxon>Salinisphaeraceae</taxon>
        <taxon>Salinisphaera</taxon>
    </lineage>
</organism>
<reference evidence="5" key="1">
    <citation type="journal article" date="2019" name="Int. J. Syst. Evol. Microbiol.">
        <title>The Global Catalogue of Microorganisms (GCM) 10K type strain sequencing project: providing services to taxonomists for standard genome sequencing and annotation.</title>
        <authorList>
            <consortium name="The Broad Institute Genomics Platform"/>
            <consortium name="The Broad Institute Genome Sequencing Center for Infectious Disease"/>
            <person name="Wu L."/>
            <person name="Ma J."/>
        </authorList>
    </citation>
    <scope>NUCLEOTIDE SEQUENCE [LARGE SCALE GENOMIC DNA]</scope>
    <source>
        <strain evidence="5">KCTC 52640</strain>
    </source>
</reference>
<keyword evidence="5" id="KW-1185">Reference proteome</keyword>
<proteinExistence type="predicted"/>
<dbReference type="PANTHER" id="PTHR20858:SF17">
    <property type="entry name" value="HYDROXYMETHYLPYRIMIDINE_PHOSPHOMETHYLPYRIMIDINE KINASE THI20-RELATED"/>
    <property type="match status" value="1"/>
</dbReference>
<evidence type="ECO:0000313" key="4">
    <source>
        <dbReference type="EMBL" id="MFC3102690.1"/>
    </source>
</evidence>
<evidence type="ECO:0000259" key="3">
    <source>
        <dbReference type="Pfam" id="PF08543"/>
    </source>
</evidence>
<dbReference type="EC" id="2.7.1.49" evidence="2"/>
<dbReference type="CDD" id="cd01169">
    <property type="entry name" value="HMPP_kinase"/>
    <property type="match status" value="1"/>
</dbReference>
<dbReference type="Pfam" id="PF08543">
    <property type="entry name" value="Phos_pyr_kin"/>
    <property type="match status" value="1"/>
</dbReference>
<dbReference type="InterPro" id="IPR004399">
    <property type="entry name" value="HMP/HMP-P_kinase_dom"/>
</dbReference>
<dbReference type="InterPro" id="IPR013749">
    <property type="entry name" value="PM/HMP-P_kinase-1"/>
</dbReference>
<sequence length="262" mass="26890">MIRPNILVIAGHDPSGGAGIQADIESAAANGAHAATLVTLLTCQDTINVHAAQAVDQDFFRRCLNTVCADMSFAAIKIGVVGSPAQVSLIAELAASMPDVPLVLDPVLRAAGGGQLADDSVGLALSAQLFEHAAVITPNAAEARLLCNGETDIDACGAQLSRRARAALITGGDEGEGDVLNRLYMNGECVHSARWPRLPGVFHGSGCTLASAIAAQLANGQSLENALQAAQAYTWQTLDAAFAAGGGQKIPLRLPLPARIEP</sequence>
<accession>A0ABV7EMU6</accession>
<feature type="domain" description="Pyridoxamine kinase/Phosphomethylpyrimidine kinase" evidence="3">
    <location>
        <begin position="13"/>
        <end position="248"/>
    </location>
</feature>
<evidence type="ECO:0000313" key="5">
    <source>
        <dbReference type="Proteomes" id="UP001595462"/>
    </source>
</evidence>
<dbReference type="PANTHER" id="PTHR20858">
    <property type="entry name" value="PHOSPHOMETHYLPYRIMIDINE KINASE"/>
    <property type="match status" value="1"/>
</dbReference>
<dbReference type="Proteomes" id="UP001595462">
    <property type="component" value="Unassembled WGS sequence"/>
</dbReference>
<evidence type="ECO:0000256" key="1">
    <source>
        <dbReference type="ARBA" id="ARBA00004948"/>
    </source>
</evidence>
<dbReference type="SUPFAM" id="SSF53613">
    <property type="entry name" value="Ribokinase-like"/>
    <property type="match status" value="1"/>
</dbReference>
<gene>
    <name evidence="4" type="ORF">ACFOSU_02160</name>
</gene>
<dbReference type="RefSeq" id="WP_380685996.1">
    <property type="nucleotide sequence ID" value="NZ_JBHRSS010000001.1"/>
</dbReference>
<protein>
    <recommendedName>
        <fullName evidence="2">hydroxymethylpyrimidine kinase</fullName>
        <ecNumber evidence="2">2.7.1.49</ecNumber>
    </recommendedName>
</protein>
<keyword evidence="4" id="KW-0418">Kinase</keyword>
<dbReference type="EMBL" id="JBHRSS010000001">
    <property type="protein sequence ID" value="MFC3102690.1"/>
    <property type="molecule type" value="Genomic_DNA"/>
</dbReference>
<comment type="caution">
    <text evidence="4">The sequence shown here is derived from an EMBL/GenBank/DDBJ whole genome shotgun (WGS) entry which is preliminary data.</text>
</comment>
<evidence type="ECO:0000256" key="2">
    <source>
        <dbReference type="ARBA" id="ARBA00012135"/>
    </source>
</evidence>
<dbReference type="InterPro" id="IPR029056">
    <property type="entry name" value="Ribokinase-like"/>
</dbReference>